<dbReference type="SUPFAM" id="SSF55781">
    <property type="entry name" value="GAF domain-like"/>
    <property type="match status" value="1"/>
</dbReference>
<dbReference type="Proteomes" id="UP000022835">
    <property type="component" value="Unassembled WGS sequence"/>
</dbReference>
<organism evidence="6 7">
    <name type="scientific">Mycolicibacterium aromaticivorans JS19b1 = JCM 16368</name>
    <dbReference type="NCBI Taxonomy" id="1440774"/>
    <lineage>
        <taxon>Bacteria</taxon>
        <taxon>Bacillati</taxon>
        <taxon>Actinomycetota</taxon>
        <taxon>Actinomycetes</taxon>
        <taxon>Mycobacteriales</taxon>
        <taxon>Mycobacteriaceae</taxon>
        <taxon>Mycolicibacterium</taxon>
    </lineage>
</organism>
<keyword evidence="3" id="KW-0805">Transcription regulation</keyword>
<dbReference type="Pfam" id="PF03861">
    <property type="entry name" value="ANTAR"/>
    <property type="match status" value="1"/>
</dbReference>
<keyword evidence="1" id="KW-0808">Transferase</keyword>
<dbReference type="InterPro" id="IPR005561">
    <property type="entry name" value="ANTAR"/>
</dbReference>
<keyword evidence="7" id="KW-1185">Reference proteome</keyword>
<keyword evidence="4" id="KW-0804">Transcription</keyword>
<dbReference type="Gene3D" id="3.30.450.40">
    <property type="match status" value="1"/>
</dbReference>
<dbReference type="OrthoDB" id="4629915at2"/>
<dbReference type="InterPro" id="IPR036388">
    <property type="entry name" value="WH-like_DNA-bd_sf"/>
</dbReference>
<sequence>MSVPNHDLALRMAELARATAPPRNVDEVLAGVTAAATEMIPGTDTCGVLLIGKGGKFESLFGTSELIYQLDALQEACGEGPCIQAAVDELIVRTDDFTTERRWPKYSAAVTELGVRSGLSFKLYTGKTTAGALNLFGMQPHAFDGQSEAIGSVLAAHAASAVLASKHGEQLESALTTRDVIGQAKGVIMERFNVDAMRAFEMLRELSQTSNTRLVDIANRVIATRGT</sequence>
<feature type="domain" description="ANTAR" evidence="5">
    <location>
        <begin position="161"/>
        <end position="222"/>
    </location>
</feature>
<dbReference type="Pfam" id="PF13185">
    <property type="entry name" value="GAF_2"/>
    <property type="match status" value="1"/>
</dbReference>
<evidence type="ECO:0000313" key="7">
    <source>
        <dbReference type="Proteomes" id="UP000022835"/>
    </source>
</evidence>
<dbReference type="GO" id="GO:0003723">
    <property type="term" value="F:RNA binding"/>
    <property type="evidence" value="ECO:0007669"/>
    <property type="project" value="InterPro"/>
</dbReference>
<dbReference type="SMART" id="SM01012">
    <property type="entry name" value="ANTAR"/>
    <property type="match status" value="1"/>
</dbReference>
<evidence type="ECO:0000256" key="2">
    <source>
        <dbReference type="ARBA" id="ARBA00022777"/>
    </source>
</evidence>
<evidence type="ECO:0000259" key="5">
    <source>
        <dbReference type="PROSITE" id="PS50921"/>
    </source>
</evidence>
<accession>A0A064CH58</accession>
<dbReference type="PROSITE" id="PS50921">
    <property type="entry name" value="ANTAR"/>
    <property type="match status" value="1"/>
</dbReference>
<name>A0A064CH58_9MYCO</name>
<dbReference type="PIRSF" id="PIRSF036625">
    <property type="entry name" value="GAF_ANTAR"/>
    <property type="match status" value="1"/>
</dbReference>
<dbReference type="AlphaFoldDB" id="A0A064CH58"/>
<evidence type="ECO:0000256" key="3">
    <source>
        <dbReference type="ARBA" id="ARBA00023015"/>
    </source>
</evidence>
<protein>
    <submittedName>
        <fullName evidence="6">Histidine kinase</fullName>
    </submittedName>
</protein>
<dbReference type="STRING" id="1440774.Y900_008605"/>
<dbReference type="SUPFAM" id="SSF52172">
    <property type="entry name" value="CheY-like"/>
    <property type="match status" value="1"/>
</dbReference>
<keyword evidence="2 6" id="KW-0418">Kinase</keyword>
<dbReference type="EMBL" id="JALN02000001">
    <property type="protein sequence ID" value="KDE99006.1"/>
    <property type="molecule type" value="Genomic_DNA"/>
</dbReference>
<dbReference type="eggNOG" id="COG2203">
    <property type="taxonomic scope" value="Bacteria"/>
</dbReference>
<dbReference type="InterPro" id="IPR012074">
    <property type="entry name" value="GAF_ANTAR"/>
</dbReference>
<evidence type="ECO:0000256" key="1">
    <source>
        <dbReference type="ARBA" id="ARBA00022679"/>
    </source>
</evidence>
<evidence type="ECO:0000313" key="6">
    <source>
        <dbReference type="EMBL" id="KDE99006.1"/>
    </source>
</evidence>
<dbReference type="InterPro" id="IPR011006">
    <property type="entry name" value="CheY-like_superfamily"/>
</dbReference>
<gene>
    <name evidence="6" type="ORF">Y900_008605</name>
</gene>
<dbReference type="GO" id="GO:0016301">
    <property type="term" value="F:kinase activity"/>
    <property type="evidence" value="ECO:0007669"/>
    <property type="project" value="UniProtKB-KW"/>
</dbReference>
<dbReference type="Gene3D" id="1.10.10.10">
    <property type="entry name" value="Winged helix-like DNA-binding domain superfamily/Winged helix DNA-binding domain"/>
    <property type="match status" value="1"/>
</dbReference>
<comment type="caution">
    <text evidence="6">The sequence shown here is derived from an EMBL/GenBank/DDBJ whole genome shotgun (WGS) entry which is preliminary data.</text>
</comment>
<dbReference type="InterPro" id="IPR003018">
    <property type="entry name" value="GAF"/>
</dbReference>
<dbReference type="RefSeq" id="WP_036341167.1">
    <property type="nucleotide sequence ID" value="NZ_JALN02000001.1"/>
</dbReference>
<evidence type="ECO:0000256" key="4">
    <source>
        <dbReference type="ARBA" id="ARBA00023163"/>
    </source>
</evidence>
<reference evidence="6" key="1">
    <citation type="submission" date="2014-05" db="EMBL/GenBank/DDBJ databases">
        <title>Genome sequence of Mycobacterium aromaticivorans strain JS19b1T (= DSM 45407T).</title>
        <authorList>
            <person name="Kwak Y."/>
            <person name="Park G.-S."/>
            <person name="Li Q.X."/>
            <person name="Lee S.-E."/>
            <person name="Shin J.-H."/>
        </authorList>
    </citation>
    <scope>NUCLEOTIDE SEQUENCE [LARGE SCALE GENOMIC DNA]</scope>
    <source>
        <strain evidence="6">JS19b1</strain>
    </source>
</reference>
<proteinExistence type="predicted"/>
<dbReference type="InterPro" id="IPR029016">
    <property type="entry name" value="GAF-like_dom_sf"/>
</dbReference>